<accession>A0ABN8F067</accession>
<dbReference type="Proteomes" id="UP000837803">
    <property type="component" value="Unassembled WGS sequence"/>
</dbReference>
<name>A0ABN8F067_9BACT</name>
<dbReference type="EMBL" id="CAKLPZ010000001">
    <property type="protein sequence ID" value="CAH0999068.1"/>
    <property type="molecule type" value="Genomic_DNA"/>
</dbReference>
<evidence type="ECO:0000313" key="2">
    <source>
        <dbReference type="Proteomes" id="UP000837803"/>
    </source>
</evidence>
<organism evidence="1 2">
    <name type="scientific">Neolewinella maritima</name>
    <dbReference type="NCBI Taxonomy" id="1383882"/>
    <lineage>
        <taxon>Bacteria</taxon>
        <taxon>Pseudomonadati</taxon>
        <taxon>Bacteroidota</taxon>
        <taxon>Saprospiria</taxon>
        <taxon>Saprospirales</taxon>
        <taxon>Lewinellaceae</taxon>
        <taxon>Neolewinella</taxon>
    </lineage>
</organism>
<protein>
    <submittedName>
        <fullName evidence="1">Uncharacterized protein</fullName>
    </submittedName>
</protein>
<keyword evidence="2" id="KW-1185">Reference proteome</keyword>
<gene>
    <name evidence="1" type="ORF">LEM8419_00363</name>
</gene>
<comment type="caution">
    <text evidence="1">The sequence shown here is derived from an EMBL/GenBank/DDBJ whole genome shotgun (WGS) entry which is preliminary data.</text>
</comment>
<dbReference type="RefSeq" id="WP_238749265.1">
    <property type="nucleotide sequence ID" value="NZ_CAKLPZ010000001.1"/>
</dbReference>
<sequence length="241" mass="27431">MLTRYTLPFLLLAVLFALPLPPLLAQDEIAEPVLLREGARVSLYFLSDSAANTDTMTATDGAPIYHLKGERGQYEGRHLLLQVLPDGSAQPSEVLTSGEAFDQILNNTYEIIETGEDVTQHWLRPGAILGLHHVRLKSDVDEAEFERFIHNMWSPTQSDALPDSKIIFLRGISGERSGDFSFMWLIDSEETRDYYFPQSGEPSQIYQDFERGWAWINDDEHLGKYVDNSRGDEFTDYIVVR</sequence>
<proteinExistence type="predicted"/>
<evidence type="ECO:0000313" key="1">
    <source>
        <dbReference type="EMBL" id="CAH0999068.1"/>
    </source>
</evidence>
<reference evidence="1" key="1">
    <citation type="submission" date="2021-12" db="EMBL/GenBank/DDBJ databases">
        <authorList>
            <person name="Rodrigo-Torres L."/>
            <person name="Arahal R. D."/>
            <person name="Lucena T."/>
        </authorList>
    </citation>
    <scope>NUCLEOTIDE SEQUENCE</scope>
    <source>
        <strain evidence="1">CECT 8419</strain>
    </source>
</reference>